<keyword evidence="3" id="KW-1185">Reference proteome</keyword>
<dbReference type="InterPro" id="IPR000086">
    <property type="entry name" value="NUDIX_hydrolase_dom"/>
</dbReference>
<dbReference type="Proteomes" id="UP000018733">
    <property type="component" value="Unassembled WGS sequence"/>
</dbReference>
<feature type="domain" description="Nudix hydrolase" evidence="1">
    <location>
        <begin position="42"/>
        <end position="170"/>
    </location>
</feature>
<dbReference type="OrthoDB" id="177518at2"/>
<dbReference type="HOGENOM" id="CLU_062658_5_2_4"/>
<evidence type="ECO:0000313" key="2">
    <source>
        <dbReference type="EMBL" id="ETF04658.1"/>
    </source>
</evidence>
<proteinExistence type="predicted"/>
<name>V8QZ34_9BURK</name>
<dbReference type="AlphaFoldDB" id="V8QZ34"/>
<dbReference type="eggNOG" id="COG0494">
    <property type="taxonomic scope" value="Bacteria"/>
</dbReference>
<protein>
    <recommendedName>
        <fullName evidence="1">Nudix hydrolase domain-containing protein</fullName>
    </recommendedName>
</protein>
<dbReference type="Gene3D" id="3.90.79.10">
    <property type="entry name" value="Nucleoside Triphosphate Pyrophosphohydrolase"/>
    <property type="match status" value="1"/>
</dbReference>
<gene>
    <name evidence="2" type="ORF">W822_01630</name>
</gene>
<accession>V8QZ34</accession>
<reference evidence="2 3" key="1">
    <citation type="journal article" date="2014" name="Genome Announc.">
        <title>Draft Genome Sequence of Advenella kashmirensis Strain W13003, a Polycyclic Aromatic Hydrocarbon-Degrading Bacterium.</title>
        <authorList>
            <person name="Wang X."/>
            <person name="Jin D."/>
            <person name="Zhou L."/>
            <person name="Wu L."/>
            <person name="An W."/>
            <person name="Zhao L."/>
        </authorList>
    </citation>
    <scope>NUCLEOTIDE SEQUENCE [LARGE SCALE GENOMIC DNA]</scope>
    <source>
        <strain evidence="2 3">W13003</strain>
    </source>
</reference>
<dbReference type="PATRIC" id="fig|1424334.3.peg.322"/>
<organism evidence="2 3">
    <name type="scientific">Advenella kashmirensis W13003</name>
    <dbReference type="NCBI Taxonomy" id="1424334"/>
    <lineage>
        <taxon>Bacteria</taxon>
        <taxon>Pseudomonadati</taxon>
        <taxon>Pseudomonadota</taxon>
        <taxon>Betaproteobacteria</taxon>
        <taxon>Burkholderiales</taxon>
        <taxon>Alcaligenaceae</taxon>
    </lineage>
</organism>
<dbReference type="STRING" id="1424334.W822_01630"/>
<dbReference type="PROSITE" id="PS51462">
    <property type="entry name" value="NUDIX"/>
    <property type="match status" value="1"/>
</dbReference>
<dbReference type="EMBL" id="AYXT01000001">
    <property type="protein sequence ID" value="ETF04658.1"/>
    <property type="molecule type" value="Genomic_DNA"/>
</dbReference>
<dbReference type="SUPFAM" id="SSF55811">
    <property type="entry name" value="Nudix"/>
    <property type="match status" value="1"/>
</dbReference>
<dbReference type="Pfam" id="PF00293">
    <property type="entry name" value="NUDIX"/>
    <property type="match status" value="1"/>
</dbReference>
<dbReference type="CDD" id="cd03424">
    <property type="entry name" value="NUDIX_ADPRase_Nudt5_UGPPase_Nudt14"/>
    <property type="match status" value="1"/>
</dbReference>
<comment type="caution">
    <text evidence="2">The sequence shown here is derived from an EMBL/GenBank/DDBJ whole genome shotgun (WGS) entry which is preliminary data.</text>
</comment>
<dbReference type="InterPro" id="IPR015797">
    <property type="entry name" value="NUDIX_hydrolase-like_dom_sf"/>
</dbReference>
<dbReference type="GO" id="GO:0003824">
    <property type="term" value="F:catalytic activity"/>
    <property type="evidence" value="ECO:0007669"/>
    <property type="project" value="UniProtKB-ARBA"/>
</dbReference>
<dbReference type="RefSeq" id="WP_024003394.1">
    <property type="nucleotide sequence ID" value="NZ_KI650979.1"/>
</dbReference>
<evidence type="ECO:0000313" key="3">
    <source>
        <dbReference type="Proteomes" id="UP000018733"/>
    </source>
</evidence>
<sequence length="182" mass="20467">MRKKGQFRIKSTTQIYKNPWIEVTEDKVIRPDGTDGIFGLLDMKDGVAILPVFPDGQVILGKEYKYAQQKEMIEIIGGGIDENESINEAASRELAEEAALKAGKFHYLGPTDPFTTLVRTRDHLFIATELERLPKKPDTDDFVEPVSIPLKTAVDYVLEGKITHTTSSLLILRATLIFPQFM</sequence>
<evidence type="ECO:0000259" key="1">
    <source>
        <dbReference type="PROSITE" id="PS51462"/>
    </source>
</evidence>